<dbReference type="GO" id="GO:0004864">
    <property type="term" value="F:protein phosphatase inhibitor activity"/>
    <property type="evidence" value="ECO:0007669"/>
    <property type="project" value="InterPro"/>
</dbReference>
<keyword evidence="4" id="KW-1185">Reference proteome</keyword>
<comment type="similarity">
    <text evidence="1">Belongs to the protein phosphatase inhibitor 2 family.</text>
</comment>
<dbReference type="AlphaFoldDB" id="A0A9P0ATB6"/>
<dbReference type="OrthoDB" id="551302at2759"/>
<gene>
    <name evidence="3" type="ORF">MELIAE_LOCUS2381</name>
</gene>
<dbReference type="GO" id="GO:0009966">
    <property type="term" value="P:regulation of signal transduction"/>
    <property type="evidence" value="ECO:0007669"/>
    <property type="project" value="InterPro"/>
</dbReference>
<organism evidence="3 4">
    <name type="scientific">Brassicogethes aeneus</name>
    <name type="common">Rape pollen beetle</name>
    <name type="synonym">Meligethes aeneus</name>
    <dbReference type="NCBI Taxonomy" id="1431903"/>
    <lineage>
        <taxon>Eukaryota</taxon>
        <taxon>Metazoa</taxon>
        <taxon>Ecdysozoa</taxon>
        <taxon>Arthropoda</taxon>
        <taxon>Hexapoda</taxon>
        <taxon>Insecta</taxon>
        <taxon>Pterygota</taxon>
        <taxon>Neoptera</taxon>
        <taxon>Endopterygota</taxon>
        <taxon>Coleoptera</taxon>
        <taxon>Polyphaga</taxon>
        <taxon>Cucujiformia</taxon>
        <taxon>Nitidulidae</taxon>
        <taxon>Meligethinae</taxon>
        <taxon>Brassicogethes</taxon>
    </lineage>
</organism>
<accession>A0A9P0ATB6</accession>
<reference evidence="3" key="1">
    <citation type="submission" date="2021-12" db="EMBL/GenBank/DDBJ databases">
        <authorList>
            <person name="King R."/>
        </authorList>
    </citation>
    <scope>NUCLEOTIDE SEQUENCE</scope>
</reference>
<dbReference type="Pfam" id="PF04979">
    <property type="entry name" value="IPP-2"/>
    <property type="match status" value="1"/>
</dbReference>
<feature type="region of interest" description="Disordered" evidence="2">
    <location>
        <begin position="95"/>
        <end position="123"/>
    </location>
</feature>
<feature type="region of interest" description="Disordered" evidence="2">
    <location>
        <begin position="142"/>
        <end position="163"/>
    </location>
</feature>
<evidence type="ECO:0000256" key="2">
    <source>
        <dbReference type="SAM" id="MobiDB-lite"/>
    </source>
</evidence>
<dbReference type="Gene3D" id="6.10.250.1050">
    <property type="match status" value="2"/>
</dbReference>
<feature type="compositionally biased region" description="Acidic residues" evidence="2">
    <location>
        <begin position="104"/>
        <end position="118"/>
    </location>
</feature>
<feature type="compositionally biased region" description="Acidic residues" evidence="2">
    <location>
        <begin position="150"/>
        <end position="163"/>
    </location>
</feature>
<evidence type="ECO:0000256" key="1">
    <source>
        <dbReference type="ARBA" id="ARBA00005472"/>
    </source>
</evidence>
<dbReference type="Proteomes" id="UP001154078">
    <property type="component" value="Chromosome 10"/>
</dbReference>
<protein>
    <recommendedName>
        <fullName evidence="5">Protein phosphatase inhibitor 2</fullName>
    </recommendedName>
</protein>
<evidence type="ECO:0008006" key="5">
    <source>
        <dbReference type="Google" id="ProtNLM"/>
    </source>
</evidence>
<dbReference type="PANTHER" id="PTHR12398">
    <property type="entry name" value="PROTEIN PHOSPHATASE INHIBITOR"/>
    <property type="match status" value="1"/>
</dbReference>
<proteinExistence type="inferred from homology"/>
<name>A0A9P0ATB6_BRAAE</name>
<dbReference type="PANTHER" id="PTHR12398:SF20">
    <property type="entry name" value="PROTEIN PHOSPHATASE 1 REGULATORY INHIBITOR SUBUNIT 2"/>
    <property type="match status" value="1"/>
</dbReference>
<sequence>MAENLQKRPPKGILKNSSSFDKPTSHCSPSQAKKAKETKWDEMNIIATYHPPDKDYGHMKVDEPKTPFSYDINDQSGVDGLDATELAEKIRIAASQQPTVMTIPDEEESSSSDDEQITEEAKLKRKDFLEKRKQHYNEGQALQLAKQLLEEDDEEDDAGSSKK</sequence>
<feature type="region of interest" description="Disordered" evidence="2">
    <location>
        <begin position="1"/>
        <end position="39"/>
    </location>
</feature>
<dbReference type="InterPro" id="IPR007062">
    <property type="entry name" value="PPI-2"/>
</dbReference>
<evidence type="ECO:0000313" key="4">
    <source>
        <dbReference type="Proteomes" id="UP001154078"/>
    </source>
</evidence>
<feature type="compositionally biased region" description="Polar residues" evidence="2">
    <location>
        <begin position="15"/>
        <end position="31"/>
    </location>
</feature>
<dbReference type="EMBL" id="OV121141">
    <property type="protein sequence ID" value="CAH0549097.1"/>
    <property type="molecule type" value="Genomic_DNA"/>
</dbReference>
<evidence type="ECO:0000313" key="3">
    <source>
        <dbReference type="EMBL" id="CAH0549097.1"/>
    </source>
</evidence>